<dbReference type="InterPro" id="IPR026575">
    <property type="entry name" value="GpdQ/CpdA-like"/>
</dbReference>
<dbReference type="Proteomes" id="UP001300496">
    <property type="component" value="Unassembled WGS sequence"/>
</dbReference>
<evidence type="ECO:0000256" key="2">
    <source>
        <dbReference type="ARBA" id="ARBA00022801"/>
    </source>
</evidence>
<dbReference type="InterPro" id="IPR004843">
    <property type="entry name" value="Calcineurin-like_PHP"/>
</dbReference>
<dbReference type="PANTHER" id="PTHR42988">
    <property type="entry name" value="PHOSPHOHYDROLASE"/>
    <property type="match status" value="1"/>
</dbReference>
<dbReference type="InterPro" id="IPR050884">
    <property type="entry name" value="CNP_phosphodiesterase-III"/>
</dbReference>
<proteinExistence type="inferred from homology"/>
<dbReference type="PANTHER" id="PTHR42988:SF2">
    <property type="entry name" value="CYCLIC NUCLEOTIDE PHOSPHODIESTERASE CBUA0032-RELATED"/>
    <property type="match status" value="1"/>
</dbReference>
<protein>
    <submittedName>
        <fullName evidence="6">Phosphodiesterase</fullName>
    </submittedName>
</protein>
<gene>
    <name evidence="6" type="ORF">N4R40_05620</name>
</gene>
<organism evidence="6 7">
    <name type="scientific">Microbacterium memoriense</name>
    <dbReference type="NCBI Taxonomy" id="2978350"/>
    <lineage>
        <taxon>Bacteria</taxon>
        <taxon>Bacillati</taxon>
        <taxon>Actinomycetota</taxon>
        <taxon>Actinomycetes</taxon>
        <taxon>Micrococcales</taxon>
        <taxon>Microbacteriaceae</taxon>
        <taxon>Microbacterium</taxon>
    </lineage>
</organism>
<evidence type="ECO:0000256" key="4">
    <source>
        <dbReference type="ARBA" id="ARBA00025742"/>
    </source>
</evidence>
<dbReference type="Pfam" id="PF00149">
    <property type="entry name" value="Metallophos"/>
    <property type="match status" value="1"/>
</dbReference>
<keyword evidence="3" id="KW-0408">Iron</keyword>
<keyword evidence="1" id="KW-0479">Metal-binding</keyword>
<accession>A0ABT2PBN4</accession>
<reference evidence="6 7" key="1">
    <citation type="journal article" date="2024" name="Int. J. Syst. Evol. Microbiol.">
        <title>Microbacterium memoriense sp. nov., a member of the Actinomycetota from marine beach sediment of the north coast of Portugal.</title>
        <authorList>
            <person name="Santos J.D.N.D."/>
            <person name="Klimek D."/>
            <person name="Calusinska M."/>
            <person name="Lobo-da-Cunha A."/>
            <person name="Catita J."/>
            <person name="Goncalves H."/>
            <person name="Gonzalez I."/>
            <person name="Lage O.M."/>
        </authorList>
    </citation>
    <scope>NUCLEOTIDE SEQUENCE [LARGE SCALE GENOMIC DNA]</scope>
    <source>
        <strain evidence="6 7">PMIC_1C1B</strain>
    </source>
</reference>
<dbReference type="EMBL" id="JAODOR010000006">
    <property type="protein sequence ID" value="MCT9001839.1"/>
    <property type="molecule type" value="Genomic_DNA"/>
</dbReference>
<sequence>MVDTPTDAVAATPVQFGRYAPAQRTILHLSDTHLLDGGRLLGGRYDTAANLARTLGALERLSIRPDAIVFTGDLTDLGEPGAYTALRAAVEPVAARLGAPVIWVAGNHDERSALRAGLLDAPPTDEPVMGVWDLGGLRLVALDSTVPGWHHGDLDPAQLDWLRAVLSEPAPLGTILALHHPPLPSHIPFFDILELRHQDEFAAGIAGSDVRAIIAGHLHYSTAGTFAGIPVSVASATCYTMNLQRPPAEVNGMDAGQSFHLVHVYDDTITHAVVPVVEEATADYFSAEWIERMAALSPQERLEAFSRKPV</sequence>
<evidence type="ECO:0000256" key="3">
    <source>
        <dbReference type="ARBA" id="ARBA00023004"/>
    </source>
</evidence>
<dbReference type="InterPro" id="IPR029052">
    <property type="entry name" value="Metallo-depent_PP-like"/>
</dbReference>
<evidence type="ECO:0000313" key="7">
    <source>
        <dbReference type="Proteomes" id="UP001300496"/>
    </source>
</evidence>
<feature type="domain" description="Calcineurin-like phosphoesterase" evidence="5">
    <location>
        <begin position="25"/>
        <end position="220"/>
    </location>
</feature>
<evidence type="ECO:0000313" key="6">
    <source>
        <dbReference type="EMBL" id="MCT9001839.1"/>
    </source>
</evidence>
<dbReference type="SUPFAM" id="SSF56300">
    <property type="entry name" value="Metallo-dependent phosphatases"/>
    <property type="match status" value="1"/>
</dbReference>
<name>A0ABT2PBN4_9MICO</name>
<dbReference type="Gene3D" id="3.60.21.10">
    <property type="match status" value="1"/>
</dbReference>
<dbReference type="RefSeq" id="WP_261606391.1">
    <property type="nucleotide sequence ID" value="NZ_JAODOR010000006.1"/>
</dbReference>
<evidence type="ECO:0000259" key="5">
    <source>
        <dbReference type="Pfam" id="PF00149"/>
    </source>
</evidence>
<comment type="similarity">
    <text evidence="4">Belongs to the cyclic nucleotide phosphodiesterase class-III family.</text>
</comment>
<keyword evidence="7" id="KW-1185">Reference proteome</keyword>
<keyword evidence="2" id="KW-0378">Hydrolase</keyword>
<comment type="caution">
    <text evidence="6">The sequence shown here is derived from an EMBL/GenBank/DDBJ whole genome shotgun (WGS) entry which is preliminary data.</text>
</comment>
<evidence type="ECO:0000256" key="1">
    <source>
        <dbReference type="ARBA" id="ARBA00022723"/>
    </source>
</evidence>
<dbReference type="CDD" id="cd07402">
    <property type="entry name" value="MPP_GpdQ"/>
    <property type="match status" value="1"/>
</dbReference>